<sequence length="301" mass="34352">MPNVTMLSNPFEYLGKAKPDYLPLSIWDRVQHDLKSGRVWFFKRYENLLFSQDSQALFKLLGRKPNKNEVAQGARVWTGDDYVSWLETHNRIYAYYIDRDPYGTYHDIKRKLSDTVDQASQLIATLRDLYAMHGALERGANVLPVELKNLAFAYRAAVSVNNDSGGNAKRFEALAGLEEDSTEARALEEEISMHGVRGHLPTLADMLEGVTTRIRWHQDRFERDGKHGFSIGNYTPDSLLARYVALFDAGIEESPFVKIAQIPRVSHQAMSLQCGLVFPDEDVTKDRINDIRKRIKKANSK</sequence>
<dbReference type="EMBL" id="CP031337">
    <property type="protein sequence ID" value="AXK40693.1"/>
    <property type="molecule type" value="Genomic_DNA"/>
</dbReference>
<accession>A0A345Y9U1</accession>
<name>A0A345Y9U1_9NEIS</name>
<dbReference type="RefSeq" id="WP_115434620.1">
    <property type="nucleotide sequence ID" value="NZ_CP031337.1"/>
</dbReference>
<evidence type="ECO:0000313" key="2">
    <source>
        <dbReference type="Proteomes" id="UP000254537"/>
    </source>
</evidence>
<dbReference type="OrthoDB" id="9800503at2"/>
<dbReference type="KEGG" id="ccah:DWG20_15380"/>
<evidence type="ECO:0000313" key="1">
    <source>
        <dbReference type="EMBL" id="AXK40693.1"/>
    </source>
</evidence>
<proteinExistence type="predicted"/>
<dbReference type="AlphaFoldDB" id="A0A345Y9U1"/>
<reference evidence="1 2" key="1">
    <citation type="submission" date="2018-07" db="EMBL/GenBank/DDBJ databases">
        <title>Crenobacter cavernae sp. nov., isolated from a karst cave.</title>
        <authorList>
            <person name="Zhu H."/>
        </authorList>
    </citation>
    <scope>NUCLEOTIDE SEQUENCE [LARGE SCALE GENOMIC DNA]</scope>
    <source>
        <strain evidence="1 2">K1W11S-77</strain>
    </source>
</reference>
<organism evidence="1 2">
    <name type="scientific">Crenobacter cavernae</name>
    <dbReference type="NCBI Taxonomy" id="2290923"/>
    <lineage>
        <taxon>Bacteria</taxon>
        <taxon>Pseudomonadati</taxon>
        <taxon>Pseudomonadota</taxon>
        <taxon>Betaproteobacteria</taxon>
        <taxon>Neisseriales</taxon>
        <taxon>Neisseriaceae</taxon>
        <taxon>Crenobacter</taxon>
    </lineage>
</organism>
<protein>
    <submittedName>
        <fullName evidence="1">Uncharacterized protein</fullName>
    </submittedName>
</protein>
<gene>
    <name evidence="1" type="ORF">DWG20_15380</name>
</gene>
<dbReference type="Proteomes" id="UP000254537">
    <property type="component" value="Chromosome"/>
</dbReference>